<dbReference type="PANTHER" id="PTHR43333">
    <property type="entry name" value="2-HACID_DH_C DOMAIN-CONTAINING PROTEIN"/>
    <property type="match status" value="1"/>
</dbReference>
<keyword evidence="2" id="KW-0520">NAD</keyword>
<accession>A6W4Y2</accession>
<dbReference type="STRING" id="266940.Krad_0381"/>
<dbReference type="EMBL" id="CP000750">
    <property type="protein sequence ID" value="ABS01871.1"/>
    <property type="molecule type" value="Genomic_DNA"/>
</dbReference>
<evidence type="ECO:0000259" key="3">
    <source>
        <dbReference type="Pfam" id="PF02826"/>
    </source>
</evidence>
<dbReference type="eggNOG" id="COG0111">
    <property type="taxonomic scope" value="Bacteria"/>
</dbReference>
<dbReference type="HOGENOM" id="CLU_019796_1_0_11"/>
<evidence type="ECO:0000256" key="2">
    <source>
        <dbReference type="ARBA" id="ARBA00023027"/>
    </source>
</evidence>
<dbReference type="Gene3D" id="3.40.50.720">
    <property type="entry name" value="NAD(P)-binding Rossmann-like Domain"/>
    <property type="match status" value="2"/>
</dbReference>
<protein>
    <submittedName>
        <fullName evidence="4">D-isomer specific 2-hydroxyacid dehydrogenase NAD-binding</fullName>
    </submittedName>
</protein>
<dbReference type="InterPro" id="IPR006140">
    <property type="entry name" value="D-isomer_DH_NAD-bd"/>
</dbReference>
<name>A6W4Y2_KINRD</name>
<evidence type="ECO:0000313" key="5">
    <source>
        <dbReference type="Proteomes" id="UP000001116"/>
    </source>
</evidence>
<dbReference type="SUPFAM" id="SSF51735">
    <property type="entry name" value="NAD(P)-binding Rossmann-fold domains"/>
    <property type="match status" value="1"/>
</dbReference>
<dbReference type="RefSeq" id="WP_012085301.1">
    <property type="nucleotide sequence ID" value="NC_009664.2"/>
</dbReference>
<proteinExistence type="predicted"/>
<dbReference type="Pfam" id="PF02826">
    <property type="entry name" value="2-Hacid_dh_C"/>
    <property type="match status" value="1"/>
</dbReference>
<dbReference type="PANTHER" id="PTHR43333:SF1">
    <property type="entry name" value="D-ISOMER SPECIFIC 2-HYDROXYACID DEHYDROGENASE NAD-BINDING DOMAIN-CONTAINING PROTEIN"/>
    <property type="match status" value="1"/>
</dbReference>
<dbReference type="OrthoDB" id="4324715at2"/>
<dbReference type="GO" id="GO:0051287">
    <property type="term" value="F:NAD binding"/>
    <property type="evidence" value="ECO:0007669"/>
    <property type="project" value="InterPro"/>
</dbReference>
<gene>
    <name evidence="4" type="ordered locus">Krad_0381</name>
</gene>
<organism evidence="4 5">
    <name type="scientific">Kineococcus radiotolerans (strain ATCC BAA-149 / DSM 14245 / SRS30216)</name>
    <dbReference type="NCBI Taxonomy" id="266940"/>
    <lineage>
        <taxon>Bacteria</taxon>
        <taxon>Bacillati</taxon>
        <taxon>Actinomycetota</taxon>
        <taxon>Actinomycetes</taxon>
        <taxon>Kineosporiales</taxon>
        <taxon>Kineosporiaceae</taxon>
        <taxon>Kineococcus</taxon>
    </lineage>
</organism>
<feature type="domain" description="D-isomer specific 2-hydroxyacid dehydrogenase NAD-binding" evidence="3">
    <location>
        <begin position="95"/>
        <end position="267"/>
    </location>
</feature>
<evidence type="ECO:0000313" key="4">
    <source>
        <dbReference type="EMBL" id="ABS01871.1"/>
    </source>
</evidence>
<dbReference type="AlphaFoldDB" id="A6W4Y2"/>
<dbReference type="Proteomes" id="UP000001116">
    <property type="component" value="Chromosome"/>
</dbReference>
<keyword evidence="1" id="KW-0560">Oxidoreductase</keyword>
<dbReference type="GO" id="GO:0016491">
    <property type="term" value="F:oxidoreductase activity"/>
    <property type="evidence" value="ECO:0007669"/>
    <property type="project" value="UniProtKB-KW"/>
</dbReference>
<dbReference type="KEGG" id="kra:Krad_0381"/>
<reference evidence="5" key="1">
    <citation type="journal article" date="2008" name="PLoS ONE">
        <title>Survival in nuclear waste, extreme resistance, and potential applications gleaned from the genome sequence of Kineococcus radiotolerans SRS30216.</title>
        <authorList>
            <person name="Bagwell C.E."/>
            <person name="Bhat S."/>
            <person name="Hawkins G.M."/>
            <person name="Smith B.W."/>
            <person name="Biswas T."/>
            <person name="Hoover T.R."/>
            <person name="Saunders E."/>
            <person name="Han C.S."/>
            <person name="Tsodikov O.V."/>
            <person name="Shimkets L.J."/>
        </authorList>
    </citation>
    <scope>NUCLEOTIDE SEQUENCE [LARGE SCALE GENOMIC DNA]</scope>
    <source>
        <strain evidence="5">ATCC BAA-149 / DSM 14245 / SRS30216</strain>
    </source>
</reference>
<dbReference type="CDD" id="cd12159">
    <property type="entry name" value="2-Hacid_dh_2"/>
    <property type="match status" value="1"/>
</dbReference>
<dbReference type="InterPro" id="IPR036291">
    <property type="entry name" value="NAD(P)-bd_dom_sf"/>
</dbReference>
<sequence length="305" mass="31003">MPTTPAVFVGPQENPQLVEAVERGGGRVVALAEAEAVVVSGGHGDLPELPAAVRWVQLPSAGIEAWVESGVVDSSRTWTSATGAYSHAVAEGAVALLLAGVRGIGRAARLTTWDHAILDAAQTSLRGSTIAVVGAGGIGSAMIPAFVALGAEVLAVTRRGLPVEGAARTLPADRVGEVFAAADHVVLAAPATAQTKALVGAEQLAAIGPQGWLVNIARGSLVDTDALVSALAEGTIAGAALDVTDPEPLPDGHPLWSEPRCIITPHSTNPTPLQVAALAERVAENVRRFAAGEELLGLVDPERGY</sequence>
<keyword evidence="5" id="KW-1185">Reference proteome</keyword>
<evidence type="ECO:0000256" key="1">
    <source>
        <dbReference type="ARBA" id="ARBA00023002"/>
    </source>
</evidence>